<proteinExistence type="predicted"/>
<evidence type="ECO:0008006" key="3">
    <source>
        <dbReference type="Google" id="ProtNLM"/>
    </source>
</evidence>
<feature type="non-terminal residue" evidence="1">
    <location>
        <position position="1"/>
    </location>
</feature>
<protein>
    <recommendedName>
        <fullName evidence="3">SAM domain-containing protein</fullName>
    </recommendedName>
</protein>
<dbReference type="Proteomes" id="UP000266721">
    <property type="component" value="Unassembled WGS sequence"/>
</dbReference>
<evidence type="ECO:0000313" key="2">
    <source>
        <dbReference type="Proteomes" id="UP000266721"/>
    </source>
</evidence>
<comment type="caution">
    <text evidence="1">The sequence shown here is derived from an EMBL/GenBank/DDBJ whole genome shotgun (WGS) entry which is preliminary data.</text>
</comment>
<evidence type="ECO:0000313" key="1">
    <source>
        <dbReference type="EMBL" id="OPL32709.1"/>
    </source>
</evidence>
<sequence>MPAITSEFTPQQSASSTAAALVPVPRTKSADVEKVKKWSPQHVGKWLDKNQLPRNLLGRLSGLEIAFLHVLVQESPDVFYKTIAEQLSVKDILTMAKIRFALEALDVNI</sequence>
<keyword evidence="2" id="KW-1185">Reference proteome</keyword>
<dbReference type="EMBL" id="KV587380">
    <property type="protein sequence ID" value="OPL32709.1"/>
    <property type="molecule type" value="Genomic_DNA"/>
</dbReference>
<gene>
    <name evidence="1" type="ORF">AM593_06792</name>
</gene>
<dbReference type="AlphaFoldDB" id="A0A3L5TRY9"/>
<name>A0A3L5TRY9_MYTGA</name>
<reference evidence="1 2" key="1">
    <citation type="journal article" date="2016" name="PLoS ONE">
        <title>A First Insight into the Genome of the Filter-Feeder Mussel Mytilus galloprovincialis.</title>
        <authorList>
            <person name="Murgarella M."/>
            <person name="Puiu D."/>
            <person name="Novoa B."/>
            <person name="Figueras A."/>
            <person name="Posada D."/>
            <person name="Canchaya C."/>
        </authorList>
    </citation>
    <scope>NUCLEOTIDE SEQUENCE [LARGE SCALE GENOMIC DNA]</scope>
    <source>
        <tissue evidence="1">Muscle</tissue>
    </source>
</reference>
<accession>A0A3L5TRY9</accession>
<organism evidence="1 2">
    <name type="scientific">Mytilus galloprovincialis</name>
    <name type="common">Mediterranean mussel</name>
    <dbReference type="NCBI Taxonomy" id="29158"/>
    <lineage>
        <taxon>Eukaryota</taxon>
        <taxon>Metazoa</taxon>
        <taxon>Spiralia</taxon>
        <taxon>Lophotrochozoa</taxon>
        <taxon>Mollusca</taxon>
        <taxon>Bivalvia</taxon>
        <taxon>Autobranchia</taxon>
        <taxon>Pteriomorphia</taxon>
        <taxon>Mytilida</taxon>
        <taxon>Mytiloidea</taxon>
        <taxon>Mytilidae</taxon>
        <taxon>Mytilinae</taxon>
        <taxon>Mytilus</taxon>
    </lineage>
</organism>